<evidence type="ECO:0000256" key="5">
    <source>
        <dbReference type="ARBA" id="ARBA00022801"/>
    </source>
</evidence>
<comment type="caution">
    <text evidence="8">The sequence shown here is derived from an EMBL/GenBank/DDBJ whole genome shotgun (WGS) entry which is preliminary data.</text>
</comment>
<evidence type="ECO:0000256" key="1">
    <source>
        <dbReference type="ARBA" id="ARBA00001033"/>
    </source>
</evidence>
<evidence type="ECO:0000256" key="6">
    <source>
        <dbReference type="ARBA" id="ARBA00022842"/>
    </source>
</evidence>
<comment type="similarity">
    <text evidence="3 7">Belongs to the inositol monophosphatase superfamily.</text>
</comment>
<sequence length="313" mass="32707">MTMSREQVINAFVEHQSMHQDLSPAGLKEIACGLAELGGEVISRSSNEIGTISDIADTVETKSSSVDPVTAVDKATESALVEKLLTLRPNDGVVGEEGAGQQGSTGIDWIIDPIDGTVNFLYGIPEYAVSVAAVWGSVPVAGAVYNVAGDVMYSAHIGGGAYATTPHTVKSSDGFTLVKKSRRLRTNSITDSSAALVATGFSYLSDRRLQQASILARLLGDVRDIRRMGSAALDLCRVASGQVDAFYEAALNKWDYAAGMLIAQEAGAVVRAPKLSTEGSAGEVLVAYAPGIVETMDEILRGAGALASLPVNQ</sequence>
<comment type="catalytic activity">
    <reaction evidence="1 7">
        <text>a myo-inositol phosphate + H2O = myo-inositol + phosphate</text>
        <dbReference type="Rhea" id="RHEA:24056"/>
        <dbReference type="ChEBI" id="CHEBI:15377"/>
        <dbReference type="ChEBI" id="CHEBI:17268"/>
        <dbReference type="ChEBI" id="CHEBI:43474"/>
        <dbReference type="ChEBI" id="CHEBI:84139"/>
        <dbReference type="EC" id="3.1.3.25"/>
    </reaction>
</comment>
<dbReference type="SUPFAM" id="SSF56655">
    <property type="entry name" value="Carbohydrate phosphatase"/>
    <property type="match status" value="1"/>
</dbReference>
<dbReference type="EC" id="3.1.3.25" evidence="7"/>
<protein>
    <recommendedName>
        <fullName evidence="7">Inositol-1-monophosphatase</fullName>
        <ecNumber evidence="7">3.1.3.25</ecNumber>
    </recommendedName>
</protein>
<evidence type="ECO:0000256" key="2">
    <source>
        <dbReference type="ARBA" id="ARBA00001946"/>
    </source>
</evidence>
<dbReference type="Pfam" id="PF00459">
    <property type="entry name" value="Inositol_P"/>
    <property type="match status" value="1"/>
</dbReference>
<evidence type="ECO:0000256" key="4">
    <source>
        <dbReference type="ARBA" id="ARBA00022723"/>
    </source>
</evidence>
<dbReference type="Proteomes" id="UP001239759">
    <property type="component" value="Unassembled WGS sequence"/>
</dbReference>
<dbReference type="CDD" id="cd01639">
    <property type="entry name" value="IMPase"/>
    <property type="match status" value="1"/>
</dbReference>
<evidence type="ECO:0000313" key="8">
    <source>
        <dbReference type="EMBL" id="MDK4290168.1"/>
    </source>
</evidence>
<dbReference type="InterPro" id="IPR000760">
    <property type="entry name" value="Inositol_monophosphatase-like"/>
</dbReference>
<dbReference type="PANTHER" id="PTHR20854">
    <property type="entry name" value="INOSITOL MONOPHOSPHATASE"/>
    <property type="match status" value="1"/>
</dbReference>
<name>A0ABT7FVZ1_9CORY</name>
<dbReference type="Gene3D" id="3.40.190.80">
    <property type="match status" value="1"/>
</dbReference>
<dbReference type="PROSITE" id="PS00630">
    <property type="entry name" value="IMP_2"/>
    <property type="match status" value="1"/>
</dbReference>
<dbReference type="PANTHER" id="PTHR20854:SF4">
    <property type="entry name" value="INOSITOL-1-MONOPHOSPHATASE-RELATED"/>
    <property type="match status" value="1"/>
</dbReference>
<dbReference type="EMBL" id="JASNUQ010000006">
    <property type="protein sequence ID" value="MDK4290168.1"/>
    <property type="molecule type" value="Genomic_DNA"/>
</dbReference>
<accession>A0ABT7FVZ1</accession>
<comment type="cofactor">
    <cofactor evidence="2 7">
        <name>Mg(2+)</name>
        <dbReference type="ChEBI" id="CHEBI:18420"/>
    </cofactor>
</comment>
<keyword evidence="9" id="KW-1185">Reference proteome</keyword>
<dbReference type="InterPro" id="IPR020583">
    <property type="entry name" value="Inositol_monoP_metal-BS"/>
</dbReference>
<keyword evidence="5 7" id="KW-0378">Hydrolase</keyword>
<dbReference type="PROSITE" id="PS00629">
    <property type="entry name" value="IMP_1"/>
    <property type="match status" value="1"/>
</dbReference>
<organism evidence="8 9">
    <name type="scientific">Corynebacterium pseudodiphtheriticum</name>
    <dbReference type="NCBI Taxonomy" id="37637"/>
    <lineage>
        <taxon>Bacteria</taxon>
        <taxon>Bacillati</taxon>
        <taxon>Actinomycetota</taxon>
        <taxon>Actinomycetes</taxon>
        <taxon>Mycobacteriales</taxon>
        <taxon>Corynebacteriaceae</taxon>
        <taxon>Corynebacterium</taxon>
    </lineage>
</organism>
<dbReference type="PRINTS" id="PR00377">
    <property type="entry name" value="IMPHPHTASES"/>
</dbReference>
<keyword evidence="6 7" id="KW-0460">Magnesium</keyword>
<dbReference type="GO" id="GO:0016787">
    <property type="term" value="F:hydrolase activity"/>
    <property type="evidence" value="ECO:0007669"/>
    <property type="project" value="UniProtKB-KW"/>
</dbReference>
<evidence type="ECO:0000256" key="3">
    <source>
        <dbReference type="ARBA" id="ARBA00009759"/>
    </source>
</evidence>
<dbReference type="InterPro" id="IPR033942">
    <property type="entry name" value="IMPase"/>
</dbReference>
<dbReference type="Gene3D" id="3.30.540.10">
    <property type="entry name" value="Fructose-1,6-Bisphosphatase, subunit A, domain 1"/>
    <property type="match status" value="1"/>
</dbReference>
<proteinExistence type="inferred from homology"/>
<evidence type="ECO:0000256" key="7">
    <source>
        <dbReference type="RuleBase" id="RU364068"/>
    </source>
</evidence>
<keyword evidence="4 7" id="KW-0479">Metal-binding</keyword>
<dbReference type="InterPro" id="IPR020550">
    <property type="entry name" value="Inositol_monophosphatase_CS"/>
</dbReference>
<evidence type="ECO:0000313" key="9">
    <source>
        <dbReference type="Proteomes" id="UP001239759"/>
    </source>
</evidence>
<dbReference type="RefSeq" id="WP_242721957.1">
    <property type="nucleotide sequence ID" value="NZ_CP051667.1"/>
</dbReference>
<gene>
    <name evidence="8" type="ORF">QPX23_05395</name>
</gene>
<reference evidence="8 9" key="1">
    <citation type="submission" date="2023-05" db="EMBL/GenBank/DDBJ databases">
        <title>Metabolic capabilities are highly conserved among human nasal-associated Corynebacterium species in pangenomic analyses.</title>
        <authorList>
            <person name="Tran T.H."/>
            <person name="Roberts A.Q."/>
            <person name="Escapa I.F."/>
            <person name="Gao W."/>
            <person name="Conlan S."/>
            <person name="Kong H."/>
            <person name="Segre J.A."/>
            <person name="Kelly M.S."/>
            <person name="Lemon K.P."/>
        </authorList>
    </citation>
    <scope>NUCLEOTIDE SEQUENCE [LARGE SCALE GENOMIC DNA]</scope>
    <source>
        <strain evidence="8 9">KPL3772</strain>
    </source>
</reference>